<dbReference type="GO" id="GO:0003700">
    <property type="term" value="F:DNA-binding transcription factor activity"/>
    <property type="evidence" value="ECO:0007669"/>
    <property type="project" value="InterPro"/>
</dbReference>
<reference evidence="7 8" key="2">
    <citation type="submission" date="2017-08" db="EMBL/GenBank/DDBJ databases">
        <authorList>
            <person name="de Groot N.N."/>
        </authorList>
    </citation>
    <scope>NUCLEOTIDE SEQUENCE [LARGE SCALE GENOMIC DNA]</scope>
    <source>
        <strain evidence="7">Orrdi1</strain>
    </source>
</reference>
<dbReference type="Gene3D" id="1.10.10.10">
    <property type="entry name" value="Winged helix-like DNA-binding domain superfamily/Winged helix DNA-binding domain"/>
    <property type="match status" value="1"/>
</dbReference>
<dbReference type="Proteomes" id="UP000078558">
    <property type="component" value="Chromosome I"/>
</dbReference>
<evidence type="ECO:0000256" key="1">
    <source>
        <dbReference type="ARBA" id="ARBA00009437"/>
    </source>
</evidence>
<proteinExistence type="inferred from homology"/>
<sequence length="305" mass="33666">MPAFPEQRLPYLYEAVHCGSVRAAAEKLAIAPSAVSRQIALLEEELNVALLERHRKGVVPTQAGQLLIDYTRQQVAHRGDMLSKIESLRGLRSGSVAVVTGEGFVQDLVRNPLRAFREHYPGITVSVEINGTTEILRRISEDEAELGLVYNTPADSRIVMRAACQQPMCAIVAPDHPLRREQHLAFAELTRWPIALMNGSYGIRQLLAHVEYTEKTRLNPVLTTNLISVLKAFVATGQGITLLPRFSISHELAAGELFAVPVRHDILERAEVHLITRAGRHLSPAANQFVSHCLQGMSAFRPGAN</sequence>
<dbReference type="EMBL" id="LT907988">
    <property type="protein sequence ID" value="SOE47416.1"/>
    <property type="molecule type" value="Genomic_DNA"/>
</dbReference>
<dbReference type="InterPro" id="IPR036390">
    <property type="entry name" value="WH_DNA-bd_sf"/>
</dbReference>
<evidence type="ECO:0000256" key="3">
    <source>
        <dbReference type="ARBA" id="ARBA00023125"/>
    </source>
</evidence>
<dbReference type="STRING" id="1851544.ODI_03369"/>
<keyword evidence="2" id="KW-0805">Transcription regulation</keyword>
<dbReference type="InterPro" id="IPR036388">
    <property type="entry name" value="WH-like_DNA-bd_sf"/>
</dbReference>
<feature type="domain" description="HTH lysR-type" evidence="5">
    <location>
        <begin position="11"/>
        <end position="61"/>
    </location>
</feature>
<dbReference type="RefSeq" id="WP_067752242.1">
    <property type="nucleotide sequence ID" value="NZ_LT907988.1"/>
</dbReference>
<comment type="similarity">
    <text evidence="1">Belongs to the LysR transcriptional regulatory family.</text>
</comment>
<dbReference type="AlphaFoldDB" id="A0A1C3K0I9"/>
<evidence type="ECO:0000313" key="7">
    <source>
        <dbReference type="EMBL" id="SOE47416.1"/>
    </source>
</evidence>
<keyword evidence="4" id="KW-0804">Transcription</keyword>
<evidence type="ECO:0000256" key="2">
    <source>
        <dbReference type="ARBA" id="ARBA00023015"/>
    </source>
</evidence>
<dbReference type="Pfam" id="PF03466">
    <property type="entry name" value="LysR_substrate"/>
    <property type="match status" value="1"/>
</dbReference>
<dbReference type="OrthoDB" id="8594260at2"/>
<gene>
    <name evidence="6" type="ORF">ODI_03369</name>
    <name evidence="7" type="ORF">ODI_R0827</name>
</gene>
<organism evidence="6 8">
    <name type="scientific">Orrella dioscoreae</name>
    <dbReference type="NCBI Taxonomy" id="1851544"/>
    <lineage>
        <taxon>Bacteria</taxon>
        <taxon>Pseudomonadati</taxon>
        <taxon>Pseudomonadota</taxon>
        <taxon>Betaproteobacteria</taxon>
        <taxon>Burkholderiales</taxon>
        <taxon>Alcaligenaceae</taxon>
        <taxon>Orrella</taxon>
    </lineage>
</organism>
<dbReference type="Gene3D" id="3.40.190.290">
    <property type="match status" value="1"/>
</dbReference>
<dbReference type="EMBL" id="FLRC01000013">
    <property type="protein sequence ID" value="SBT25033.1"/>
    <property type="molecule type" value="Genomic_DNA"/>
</dbReference>
<dbReference type="KEGG" id="odi:ODI_R0827"/>
<dbReference type="FunFam" id="1.10.10.10:FF:000001">
    <property type="entry name" value="LysR family transcriptional regulator"/>
    <property type="match status" value="1"/>
</dbReference>
<dbReference type="GO" id="GO:0005829">
    <property type="term" value="C:cytosol"/>
    <property type="evidence" value="ECO:0007669"/>
    <property type="project" value="TreeGrafter"/>
</dbReference>
<evidence type="ECO:0000313" key="6">
    <source>
        <dbReference type="EMBL" id="SBT25033.1"/>
    </source>
</evidence>
<reference evidence="6 8" key="1">
    <citation type="submission" date="2016-06" db="EMBL/GenBank/DDBJ databases">
        <authorList>
            <person name="Kjaerup R.B."/>
            <person name="Dalgaard T.S."/>
            <person name="Juul-Madsen H.R."/>
        </authorList>
    </citation>
    <scope>NUCLEOTIDE SEQUENCE [LARGE SCALE GENOMIC DNA]</scope>
    <source>
        <strain evidence="6">Orrdi1</strain>
    </source>
</reference>
<protein>
    <submittedName>
        <fullName evidence="6">Transcriptional regulator, LysR family</fullName>
    </submittedName>
</protein>
<keyword evidence="8" id="KW-1185">Reference proteome</keyword>
<dbReference type="PANTHER" id="PTHR30419:SF8">
    <property type="entry name" value="NITROGEN ASSIMILATION TRANSCRIPTIONAL ACTIVATOR-RELATED"/>
    <property type="match status" value="1"/>
</dbReference>
<accession>A0A1C3K0I9</accession>
<dbReference type="PANTHER" id="PTHR30419">
    <property type="entry name" value="HTH-TYPE TRANSCRIPTIONAL REGULATOR YBHD"/>
    <property type="match status" value="1"/>
</dbReference>
<dbReference type="SUPFAM" id="SSF46785">
    <property type="entry name" value="Winged helix' DNA-binding domain"/>
    <property type="match status" value="1"/>
</dbReference>
<name>A0A1C3K0I9_9BURK</name>
<evidence type="ECO:0000256" key="4">
    <source>
        <dbReference type="ARBA" id="ARBA00023163"/>
    </source>
</evidence>
<dbReference type="InterPro" id="IPR005119">
    <property type="entry name" value="LysR_subst-bd"/>
</dbReference>
<dbReference type="SUPFAM" id="SSF53850">
    <property type="entry name" value="Periplasmic binding protein-like II"/>
    <property type="match status" value="1"/>
</dbReference>
<dbReference type="InterPro" id="IPR000847">
    <property type="entry name" value="LysR_HTH_N"/>
</dbReference>
<dbReference type="Pfam" id="PF00126">
    <property type="entry name" value="HTH_1"/>
    <property type="match status" value="1"/>
</dbReference>
<keyword evidence="3" id="KW-0238">DNA-binding</keyword>
<evidence type="ECO:0000313" key="8">
    <source>
        <dbReference type="Proteomes" id="UP000078558"/>
    </source>
</evidence>
<dbReference type="InterPro" id="IPR050950">
    <property type="entry name" value="HTH-type_LysR_regulators"/>
</dbReference>
<dbReference type="PROSITE" id="PS50931">
    <property type="entry name" value="HTH_LYSR"/>
    <property type="match status" value="1"/>
</dbReference>
<dbReference type="GO" id="GO:0003677">
    <property type="term" value="F:DNA binding"/>
    <property type="evidence" value="ECO:0007669"/>
    <property type="project" value="UniProtKB-KW"/>
</dbReference>
<evidence type="ECO:0000259" key="5">
    <source>
        <dbReference type="PROSITE" id="PS50931"/>
    </source>
</evidence>